<gene>
    <name evidence="3" type="ORF">OHB29_07425</name>
</gene>
<accession>A0ABZ1NMB6</accession>
<dbReference type="RefSeq" id="WP_328337255.1">
    <property type="nucleotide sequence ID" value="NZ_CP107906.1"/>
</dbReference>
<protein>
    <submittedName>
        <fullName evidence="3">Uncharacterized protein</fullName>
    </submittedName>
</protein>
<proteinExistence type="predicted"/>
<keyword evidence="1" id="KW-0175">Coiled coil</keyword>
<organism evidence="3 4">
    <name type="scientific">Streptomyces violaceus</name>
    <name type="common">Streptomyces venezuelae</name>
    <dbReference type="NCBI Taxonomy" id="1936"/>
    <lineage>
        <taxon>Bacteria</taxon>
        <taxon>Bacillati</taxon>
        <taxon>Actinomycetota</taxon>
        <taxon>Actinomycetes</taxon>
        <taxon>Kitasatosporales</taxon>
        <taxon>Streptomycetaceae</taxon>
        <taxon>Streptomyces</taxon>
    </lineage>
</organism>
<dbReference type="Proteomes" id="UP001341259">
    <property type="component" value="Chromosome"/>
</dbReference>
<evidence type="ECO:0000256" key="1">
    <source>
        <dbReference type="SAM" id="Coils"/>
    </source>
</evidence>
<name>A0ABZ1NMB6_STRVL</name>
<evidence type="ECO:0000256" key="2">
    <source>
        <dbReference type="SAM" id="MobiDB-lite"/>
    </source>
</evidence>
<sequence length="119" mass="13177">MEQELLALLKQREEEARRRVEGLWAELAALNERIAAAEEELSDLVVTQATLARMFAELDAGEPEFEQVPSRDVDPDDLPGPLPPHRWSRDATPAAMAVWAPEARLPGAPMRPRASHCSG</sequence>
<evidence type="ECO:0000313" key="3">
    <source>
        <dbReference type="EMBL" id="WUG92871.1"/>
    </source>
</evidence>
<reference evidence="3 4" key="1">
    <citation type="submission" date="2022-10" db="EMBL/GenBank/DDBJ databases">
        <title>The complete genomes of actinobacterial strains from the NBC collection.</title>
        <authorList>
            <person name="Joergensen T.S."/>
            <person name="Alvarez Arevalo M."/>
            <person name="Sterndorff E.B."/>
            <person name="Faurdal D."/>
            <person name="Vuksanovic O."/>
            <person name="Mourched A.-S."/>
            <person name="Charusanti P."/>
            <person name="Shaw S."/>
            <person name="Blin K."/>
            <person name="Weber T."/>
        </authorList>
    </citation>
    <scope>NUCLEOTIDE SEQUENCE [LARGE SCALE GENOMIC DNA]</scope>
    <source>
        <strain evidence="3 4">NBC_00456</strain>
    </source>
</reference>
<evidence type="ECO:0000313" key="4">
    <source>
        <dbReference type="Proteomes" id="UP001341259"/>
    </source>
</evidence>
<keyword evidence="4" id="KW-1185">Reference proteome</keyword>
<dbReference type="EMBL" id="CP107906">
    <property type="protein sequence ID" value="WUG92871.1"/>
    <property type="molecule type" value="Genomic_DNA"/>
</dbReference>
<feature type="coiled-coil region" evidence="1">
    <location>
        <begin position="20"/>
        <end position="47"/>
    </location>
</feature>
<feature type="region of interest" description="Disordered" evidence="2">
    <location>
        <begin position="62"/>
        <end position="89"/>
    </location>
</feature>